<organism evidence="4 5">
    <name type="scientific">Arachis hypogaea</name>
    <name type="common">Peanut</name>
    <dbReference type="NCBI Taxonomy" id="3818"/>
    <lineage>
        <taxon>Eukaryota</taxon>
        <taxon>Viridiplantae</taxon>
        <taxon>Streptophyta</taxon>
        <taxon>Embryophyta</taxon>
        <taxon>Tracheophyta</taxon>
        <taxon>Spermatophyta</taxon>
        <taxon>Magnoliopsida</taxon>
        <taxon>eudicotyledons</taxon>
        <taxon>Gunneridae</taxon>
        <taxon>Pentapetalae</taxon>
        <taxon>rosids</taxon>
        <taxon>fabids</taxon>
        <taxon>Fabales</taxon>
        <taxon>Fabaceae</taxon>
        <taxon>Papilionoideae</taxon>
        <taxon>50 kb inversion clade</taxon>
        <taxon>dalbergioids sensu lato</taxon>
        <taxon>Dalbergieae</taxon>
        <taxon>Pterocarpus clade</taxon>
        <taxon>Arachis</taxon>
    </lineage>
</organism>
<evidence type="ECO:0000256" key="3">
    <source>
        <dbReference type="SAM" id="MobiDB-lite"/>
    </source>
</evidence>
<comment type="caution">
    <text evidence="4">The sequence shown here is derived from an EMBL/GenBank/DDBJ whole genome shotgun (WGS) entry which is preliminary data.</text>
</comment>
<dbReference type="InterPro" id="IPR040389">
    <property type="entry name" value="SMR"/>
</dbReference>
<dbReference type="PANTHER" id="PTHR33142:SF48">
    <property type="entry name" value="CYCLIN-DEPENDENT PROTEIN KINASE INHIBITOR SMR15"/>
    <property type="match status" value="1"/>
</dbReference>
<dbReference type="GO" id="GO:0032875">
    <property type="term" value="P:regulation of DNA endoreduplication"/>
    <property type="evidence" value="ECO:0007669"/>
    <property type="project" value="InterPro"/>
</dbReference>
<evidence type="ECO:0008006" key="6">
    <source>
        <dbReference type="Google" id="ProtNLM"/>
    </source>
</evidence>
<proteinExistence type="predicted"/>
<dbReference type="GO" id="GO:0004860">
    <property type="term" value="F:protein kinase inhibitor activity"/>
    <property type="evidence" value="ECO:0007669"/>
    <property type="project" value="UniProtKB-KW"/>
</dbReference>
<reference evidence="4 5" key="1">
    <citation type="submission" date="2019-01" db="EMBL/GenBank/DDBJ databases">
        <title>Sequencing of cultivated peanut Arachis hypogaea provides insights into genome evolution and oil improvement.</title>
        <authorList>
            <person name="Chen X."/>
        </authorList>
    </citation>
    <scope>NUCLEOTIDE SEQUENCE [LARGE SCALE GENOMIC DNA]</scope>
    <source>
        <strain evidence="5">cv. Fuhuasheng</strain>
        <tissue evidence="4">Leaves</tissue>
    </source>
</reference>
<keyword evidence="5" id="KW-1185">Reference proteome</keyword>
<sequence length="125" mass="13634">MGFSEKPPQIIEGGGGLDSSDNNNRKWVIAGTSLRAPLKPIYTVIPVDQKAKQQEEEQQDEFSTSTTPTGKEARVPTTLNCPPAPRKPKSSLKCNYHGAGGGAKEFFTPPDLETVFIRHVVERAI</sequence>
<dbReference type="EMBL" id="SDMP01000015">
    <property type="protein sequence ID" value="RYR10012.1"/>
    <property type="molecule type" value="Genomic_DNA"/>
</dbReference>
<name>A0A444Z758_ARAHY</name>
<feature type="region of interest" description="Disordered" evidence="3">
    <location>
        <begin position="49"/>
        <end position="93"/>
    </location>
</feature>
<evidence type="ECO:0000313" key="4">
    <source>
        <dbReference type="EMBL" id="RYR10012.1"/>
    </source>
</evidence>
<evidence type="ECO:0000256" key="1">
    <source>
        <dbReference type="ARBA" id="ARBA00023013"/>
    </source>
</evidence>
<feature type="region of interest" description="Disordered" evidence="3">
    <location>
        <begin position="1"/>
        <end position="24"/>
    </location>
</feature>
<keyword evidence="1" id="KW-0649">Protein kinase inhibitor</keyword>
<dbReference type="PANTHER" id="PTHR33142">
    <property type="entry name" value="CYCLIN-DEPENDENT PROTEIN KINASE INHIBITOR SMR13"/>
    <property type="match status" value="1"/>
</dbReference>
<keyword evidence="2" id="KW-0131">Cell cycle</keyword>
<dbReference type="OrthoDB" id="1302889at2759"/>
<evidence type="ECO:0000256" key="2">
    <source>
        <dbReference type="ARBA" id="ARBA00023306"/>
    </source>
</evidence>
<protein>
    <recommendedName>
        <fullName evidence="6">Cyclin-dependent protein kinase inhibitor SMR6</fullName>
    </recommendedName>
</protein>
<accession>A0A444Z758</accession>
<gene>
    <name evidence="4" type="ORF">Ahy_B05g078464</name>
</gene>
<dbReference type="Gramene" id="arahy.Tifrunner.gnm2.ann2.Ah15g175400.1">
    <property type="protein sequence ID" value="arahy.Tifrunner.gnm2.ann2.Ah15g175400.1-CDS-1"/>
    <property type="gene ID" value="arahy.Tifrunner.gnm2.ann2.Ah15g175400"/>
</dbReference>
<dbReference type="Proteomes" id="UP000289738">
    <property type="component" value="Chromosome B05"/>
</dbReference>
<evidence type="ECO:0000313" key="5">
    <source>
        <dbReference type="Proteomes" id="UP000289738"/>
    </source>
</evidence>
<dbReference type="AlphaFoldDB" id="A0A444Z758"/>